<dbReference type="GO" id="GO:0000495">
    <property type="term" value="P:box H/ACA sno(s)RNA 3'-end processing"/>
    <property type="evidence" value="ECO:0007669"/>
    <property type="project" value="TreeGrafter"/>
</dbReference>
<feature type="domain" description="Dyskerin-like" evidence="5">
    <location>
        <begin position="41"/>
        <end position="99"/>
    </location>
</feature>
<feature type="compositionally biased region" description="Basic residues" evidence="3">
    <location>
        <begin position="491"/>
        <end position="500"/>
    </location>
</feature>
<dbReference type="GO" id="GO:1990481">
    <property type="term" value="P:mRNA pseudouridine synthesis"/>
    <property type="evidence" value="ECO:0007669"/>
    <property type="project" value="TreeGrafter"/>
</dbReference>
<dbReference type="GO" id="GO:0009982">
    <property type="term" value="F:pseudouridine synthase activity"/>
    <property type="evidence" value="ECO:0007669"/>
    <property type="project" value="InterPro"/>
</dbReference>
<dbReference type="InterPro" id="IPR020103">
    <property type="entry name" value="PsdUridine_synth_cat_dom_sf"/>
</dbReference>
<accession>A0A7M5WSP3</accession>
<dbReference type="GO" id="GO:0031118">
    <property type="term" value="P:rRNA pseudouridine synthesis"/>
    <property type="evidence" value="ECO:0007669"/>
    <property type="project" value="TreeGrafter"/>
</dbReference>
<dbReference type="PROSITE" id="PS50890">
    <property type="entry name" value="PUA"/>
    <property type="match status" value="1"/>
</dbReference>
<dbReference type="InterPro" id="IPR004802">
    <property type="entry name" value="tRNA_PsdUridine_synth_B_fam"/>
</dbReference>
<reference evidence="6" key="1">
    <citation type="submission" date="2021-01" db="UniProtKB">
        <authorList>
            <consortium name="EnsemblMetazoa"/>
        </authorList>
    </citation>
    <scope>IDENTIFICATION</scope>
</reference>
<dbReference type="InterPro" id="IPR002478">
    <property type="entry name" value="PUA"/>
</dbReference>
<dbReference type="NCBIfam" id="NF003280">
    <property type="entry name" value="PRK04270.1"/>
    <property type="match status" value="1"/>
</dbReference>
<dbReference type="Pfam" id="PF16198">
    <property type="entry name" value="TruB_C_2"/>
    <property type="match status" value="1"/>
</dbReference>
<feature type="compositionally biased region" description="Basic and acidic residues" evidence="3">
    <location>
        <begin position="426"/>
        <end position="436"/>
    </location>
</feature>
<dbReference type="SUPFAM" id="SSF88697">
    <property type="entry name" value="PUA domain-like"/>
    <property type="match status" value="1"/>
</dbReference>
<dbReference type="NCBIfam" id="TIGR00425">
    <property type="entry name" value="CBF5"/>
    <property type="match status" value="1"/>
</dbReference>
<feature type="domain" description="PUA" evidence="4">
    <location>
        <begin position="290"/>
        <end position="364"/>
    </location>
</feature>
<keyword evidence="7" id="KW-1185">Reference proteome</keyword>
<dbReference type="PANTHER" id="PTHR23127:SF0">
    <property type="entry name" value="H_ACA RIBONUCLEOPROTEIN COMPLEX SUBUNIT DKC1"/>
    <property type="match status" value="1"/>
</dbReference>
<dbReference type="NCBIfam" id="TIGR00451">
    <property type="entry name" value="unchar_dom_2"/>
    <property type="match status" value="1"/>
</dbReference>
<dbReference type="Pfam" id="PF01472">
    <property type="entry name" value="PUA"/>
    <property type="match status" value="1"/>
</dbReference>
<dbReference type="CDD" id="cd02572">
    <property type="entry name" value="PseudoU_synth_hDyskerin"/>
    <property type="match status" value="1"/>
</dbReference>
<dbReference type="GO" id="GO:0031120">
    <property type="term" value="P:snRNA pseudouridine synthesis"/>
    <property type="evidence" value="ECO:0007669"/>
    <property type="project" value="TreeGrafter"/>
</dbReference>
<dbReference type="GeneID" id="136802997"/>
<feature type="region of interest" description="Disordered" evidence="3">
    <location>
        <begin position="1"/>
        <end position="25"/>
    </location>
</feature>
<evidence type="ECO:0000313" key="6">
    <source>
        <dbReference type="EnsemblMetazoa" id="CLYHEMP010999.1"/>
    </source>
</evidence>
<dbReference type="SMART" id="SM00359">
    <property type="entry name" value="PUA"/>
    <property type="match status" value="1"/>
</dbReference>
<dbReference type="FunFam" id="3.30.2350.10:FF:000001">
    <property type="entry name" value="H/ACA ribonucleoprotein complex subunit CBF5"/>
    <property type="match status" value="1"/>
</dbReference>
<dbReference type="SMART" id="SM01136">
    <property type="entry name" value="DKCLD"/>
    <property type="match status" value="1"/>
</dbReference>
<dbReference type="InterPro" id="IPR002501">
    <property type="entry name" value="PsdUridine_synth_N"/>
</dbReference>
<comment type="similarity">
    <text evidence="1">Belongs to the pseudouridine synthase TruB family.</text>
</comment>
<dbReference type="Gene3D" id="3.30.2350.10">
    <property type="entry name" value="Pseudouridine synthase"/>
    <property type="match status" value="1"/>
</dbReference>
<evidence type="ECO:0000256" key="2">
    <source>
        <dbReference type="ARBA" id="ARBA00023235"/>
    </source>
</evidence>
<dbReference type="SUPFAM" id="SSF55120">
    <property type="entry name" value="Pseudouridine synthase"/>
    <property type="match status" value="1"/>
</dbReference>
<evidence type="ECO:0000259" key="5">
    <source>
        <dbReference type="SMART" id="SM01136"/>
    </source>
</evidence>
<dbReference type="Pfam" id="PF01509">
    <property type="entry name" value="TruB_N"/>
    <property type="match status" value="1"/>
</dbReference>
<dbReference type="InterPro" id="IPR036974">
    <property type="entry name" value="PUA_sf"/>
</dbReference>
<feature type="region of interest" description="Disordered" evidence="3">
    <location>
        <begin position="426"/>
        <end position="506"/>
    </location>
</feature>
<dbReference type="PANTHER" id="PTHR23127">
    <property type="entry name" value="CENTROMERE/MICROTUBULE BINDING PROTEIN CBF5"/>
    <property type="match status" value="1"/>
</dbReference>
<dbReference type="CDD" id="cd21148">
    <property type="entry name" value="PUA_Cbf5"/>
    <property type="match status" value="1"/>
</dbReference>
<evidence type="ECO:0000256" key="3">
    <source>
        <dbReference type="SAM" id="MobiDB-lite"/>
    </source>
</evidence>
<proteinExistence type="inferred from homology"/>
<dbReference type="Gene3D" id="2.30.130.10">
    <property type="entry name" value="PUA domain"/>
    <property type="match status" value="1"/>
</dbReference>
<evidence type="ECO:0000256" key="1">
    <source>
        <dbReference type="ARBA" id="ARBA00008999"/>
    </source>
</evidence>
<evidence type="ECO:0000259" key="4">
    <source>
        <dbReference type="SMART" id="SM00359"/>
    </source>
</evidence>
<dbReference type="InterPro" id="IPR012960">
    <property type="entry name" value="Dyskerin-like"/>
</dbReference>
<dbReference type="RefSeq" id="XP_066915845.1">
    <property type="nucleotide sequence ID" value="XM_067059744.1"/>
</dbReference>
<dbReference type="InterPro" id="IPR004521">
    <property type="entry name" value="Uncharacterised_CHP00451"/>
</dbReference>
<dbReference type="InterPro" id="IPR032819">
    <property type="entry name" value="TruB_C"/>
</dbReference>
<sequence length="506" mass="57003">MADLEIVKKKKKMKKSKETNGDVDSDSEYVIKPTNIVPKLDTSKWPLLLKNYDRLNVRTGHYTPIPCGSAPLKRTLKDYLAAGFINLDKPANPSSHEVVAWIKKILRVQKTGHSGTLDPKVTGCLIVCIERATRLVKSQQGAGKEYVGILRLHNAIEGQDKLAQAIEMLTGALFQRPPLISAVKRQLRVRTIYESKLLEFDDEKHLAVFWMSCEAGTYVRTLCVHLGLILGVGGHMQELRRVRSGIQSENDGLVTMHDVMDAQWVYDNTKDESYLRRVVKPLETLLTSHKRLVIKDSAVNAICYGAKLMLPGILRYESGIEVNEDVVMMTTKGEAIAVGIALMSTATIATCDHGVVAKIKRVIMERDTYPRKWGLGPKALEKKKLIAAGLLDKFGKTNDKTPKDWKDYKNYSQIKSEDLVSAAIKREEDAAESKSESKKRKHESSGSEDETVKVKKDKKKKKKKKAESDEEAEEDVKVKEEPDSDDESKKEKKKKKKKKKEKESEE</sequence>
<organism evidence="6 7">
    <name type="scientific">Clytia hemisphaerica</name>
    <dbReference type="NCBI Taxonomy" id="252671"/>
    <lineage>
        <taxon>Eukaryota</taxon>
        <taxon>Metazoa</taxon>
        <taxon>Cnidaria</taxon>
        <taxon>Hydrozoa</taxon>
        <taxon>Hydroidolina</taxon>
        <taxon>Leptothecata</taxon>
        <taxon>Obeliida</taxon>
        <taxon>Clytiidae</taxon>
        <taxon>Clytia</taxon>
    </lineage>
</organism>
<dbReference type="InterPro" id="IPR015947">
    <property type="entry name" value="PUA-like_sf"/>
</dbReference>
<dbReference type="OrthoDB" id="10250002at2759"/>
<dbReference type="AlphaFoldDB" id="A0A7M5WSP3"/>
<dbReference type="GO" id="GO:0003723">
    <property type="term" value="F:RNA binding"/>
    <property type="evidence" value="ECO:0007669"/>
    <property type="project" value="InterPro"/>
</dbReference>
<name>A0A7M5WSP3_9CNID</name>
<keyword evidence="2" id="KW-0413">Isomerase</keyword>
<protein>
    <submittedName>
        <fullName evidence="6">Uncharacterized protein</fullName>
    </submittedName>
</protein>
<feature type="compositionally biased region" description="Basic residues" evidence="3">
    <location>
        <begin position="455"/>
        <end position="465"/>
    </location>
</feature>
<dbReference type="EnsemblMetazoa" id="CLYHEMT010999.1">
    <property type="protein sequence ID" value="CLYHEMP010999.1"/>
    <property type="gene ID" value="CLYHEMG010999"/>
</dbReference>
<evidence type="ECO:0000313" key="7">
    <source>
        <dbReference type="Proteomes" id="UP000594262"/>
    </source>
</evidence>
<dbReference type="Proteomes" id="UP000594262">
    <property type="component" value="Unplaced"/>
</dbReference>
<dbReference type="Pfam" id="PF08068">
    <property type="entry name" value="DKCLD"/>
    <property type="match status" value="1"/>
</dbReference>
<dbReference type="GO" id="GO:0031429">
    <property type="term" value="C:box H/ACA snoRNP complex"/>
    <property type="evidence" value="ECO:0007669"/>
    <property type="project" value="TreeGrafter"/>
</dbReference>